<feature type="compositionally biased region" description="Low complexity" evidence="2">
    <location>
        <begin position="317"/>
        <end position="332"/>
    </location>
</feature>
<dbReference type="PROSITE" id="PS50012">
    <property type="entry name" value="RCC1_3"/>
    <property type="match status" value="2"/>
</dbReference>
<feature type="compositionally biased region" description="Low complexity" evidence="2">
    <location>
        <begin position="346"/>
        <end position="356"/>
    </location>
</feature>
<dbReference type="GO" id="GO:0005737">
    <property type="term" value="C:cytoplasm"/>
    <property type="evidence" value="ECO:0007669"/>
    <property type="project" value="TreeGrafter"/>
</dbReference>
<dbReference type="InterPro" id="IPR009091">
    <property type="entry name" value="RCC1/BLIP-II"/>
</dbReference>
<feature type="compositionally biased region" description="Polar residues" evidence="2">
    <location>
        <begin position="460"/>
        <end position="473"/>
    </location>
</feature>
<dbReference type="Gene3D" id="2.130.10.30">
    <property type="entry name" value="Regulator of chromosome condensation 1/beta-lactamase-inhibitor protein II"/>
    <property type="match status" value="1"/>
</dbReference>
<evidence type="ECO:0000256" key="2">
    <source>
        <dbReference type="SAM" id="MobiDB-lite"/>
    </source>
</evidence>
<reference evidence="3" key="1">
    <citation type="submission" date="2021-01" db="EMBL/GenBank/DDBJ databases">
        <authorList>
            <person name="Corre E."/>
            <person name="Pelletier E."/>
            <person name="Niang G."/>
            <person name="Scheremetjew M."/>
            <person name="Finn R."/>
            <person name="Kale V."/>
            <person name="Holt S."/>
            <person name="Cochrane G."/>
            <person name="Meng A."/>
            <person name="Brown T."/>
            <person name="Cohen L."/>
        </authorList>
    </citation>
    <scope>NUCLEOTIDE SEQUENCE</scope>
    <source>
        <strain evidence="3">CCMP3105</strain>
    </source>
</reference>
<dbReference type="PANTHER" id="PTHR45982">
    <property type="entry name" value="REGULATOR OF CHROMOSOME CONDENSATION"/>
    <property type="match status" value="1"/>
</dbReference>
<dbReference type="Pfam" id="PF13540">
    <property type="entry name" value="RCC1_2"/>
    <property type="match status" value="2"/>
</dbReference>
<evidence type="ECO:0000313" key="3">
    <source>
        <dbReference type="EMBL" id="CAE4576615.1"/>
    </source>
</evidence>
<feature type="repeat" description="RCC1" evidence="1">
    <location>
        <begin position="36"/>
        <end position="95"/>
    </location>
</feature>
<feature type="repeat" description="RCC1" evidence="1">
    <location>
        <begin position="96"/>
        <end position="157"/>
    </location>
</feature>
<feature type="region of interest" description="Disordered" evidence="2">
    <location>
        <begin position="282"/>
        <end position="473"/>
    </location>
</feature>
<dbReference type="SUPFAM" id="SSF50985">
    <property type="entry name" value="RCC1/BLIP-II"/>
    <property type="match status" value="1"/>
</dbReference>
<dbReference type="AlphaFoldDB" id="A0A7S4QAZ7"/>
<gene>
    <name evidence="3" type="ORF">AMON00008_LOCUS16235</name>
</gene>
<evidence type="ECO:0000256" key="1">
    <source>
        <dbReference type="PROSITE-ProRule" id="PRU00235"/>
    </source>
</evidence>
<dbReference type="PANTHER" id="PTHR45982:SF1">
    <property type="entry name" value="REGULATOR OF CHROMOSOME CONDENSATION"/>
    <property type="match status" value="1"/>
</dbReference>
<dbReference type="EMBL" id="HBNR01024227">
    <property type="protein sequence ID" value="CAE4576615.1"/>
    <property type="molecule type" value="Transcribed_RNA"/>
</dbReference>
<dbReference type="InterPro" id="IPR051553">
    <property type="entry name" value="Ran_GTPase-activating"/>
</dbReference>
<feature type="compositionally biased region" description="Low complexity" evidence="2">
    <location>
        <begin position="370"/>
        <end position="418"/>
    </location>
</feature>
<dbReference type="GO" id="GO:0005085">
    <property type="term" value="F:guanyl-nucleotide exchange factor activity"/>
    <property type="evidence" value="ECO:0007669"/>
    <property type="project" value="TreeGrafter"/>
</dbReference>
<protein>
    <submittedName>
        <fullName evidence="3">Uncharacterized protein</fullName>
    </submittedName>
</protein>
<feature type="compositionally biased region" description="Low complexity" evidence="2">
    <location>
        <begin position="282"/>
        <end position="294"/>
    </location>
</feature>
<accession>A0A7S4QAZ7</accession>
<proteinExistence type="predicted"/>
<feature type="compositionally biased region" description="Basic and acidic residues" evidence="2">
    <location>
        <begin position="357"/>
        <end position="366"/>
    </location>
</feature>
<dbReference type="InterPro" id="IPR000408">
    <property type="entry name" value="Reg_chr_condens"/>
</dbReference>
<organism evidence="3">
    <name type="scientific">Alexandrium monilatum</name>
    <dbReference type="NCBI Taxonomy" id="311494"/>
    <lineage>
        <taxon>Eukaryota</taxon>
        <taxon>Sar</taxon>
        <taxon>Alveolata</taxon>
        <taxon>Dinophyceae</taxon>
        <taxon>Gonyaulacales</taxon>
        <taxon>Pyrocystaceae</taxon>
        <taxon>Alexandrium</taxon>
    </lineage>
</organism>
<name>A0A7S4QAZ7_9DINO</name>
<sequence>MWQPTDHLQLLPTGKFGPVQNLSCGFAHTCAVSAWGLAKCWGFNAGGELGLGDVQSRGDSPDEMGDTLQVLDLGLGRRVRGLSCGRVHTCAALDDGTAKCWGLNYGAQLGLGLSISTHRGGALGEMGDRLPPVDLGRALEVRAVSCGGAHSCAIFSSGDSKCWGRNTHGQLGLGDTATRGDDASCLGALLPAAHLGADVAVGAAVVVPAHNFSTTRTSTLHTAAATSTSTATLTSTMPATSSTVTCTSTATTTPTTTRMSTASAAASITESTTTRTTVATTTTRTSWTSTISSAEASPTPAGSAIRNQSEVERAELPQPTVTTTTTGKRPTPTFHPSAHETTTSTRAAKGAALLRGGAREAGDGRRAPTSSPAASGRSQRSGSSTTTAAATTAASAARSSAAGNATGDAAANSTGNATGKASRARTSPSETSPLAGEMSGTAAFGEEVRDDRGGWPPNSKPTSVAFSDNSFVM</sequence>